<proteinExistence type="inferred from homology"/>
<dbReference type="EMBL" id="BMNA01000002">
    <property type="protein sequence ID" value="GGL93890.1"/>
    <property type="molecule type" value="Genomic_DNA"/>
</dbReference>
<keyword evidence="5 8" id="KW-0663">Pyridoxal phosphate</keyword>
<dbReference type="PANTHER" id="PTHR43586">
    <property type="entry name" value="CYSTEINE DESULFURASE"/>
    <property type="match status" value="1"/>
</dbReference>
<dbReference type="CDD" id="cd06453">
    <property type="entry name" value="SufS_like"/>
    <property type="match status" value="1"/>
</dbReference>
<dbReference type="GO" id="GO:0006534">
    <property type="term" value="P:cysteine metabolic process"/>
    <property type="evidence" value="ECO:0007669"/>
    <property type="project" value="UniProtKB-UniRule"/>
</dbReference>
<reference evidence="11" key="2">
    <citation type="submission" date="2020-09" db="EMBL/GenBank/DDBJ databases">
        <authorList>
            <person name="Sun Q."/>
            <person name="Zhou Y."/>
        </authorList>
    </citation>
    <scope>NUCLEOTIDE SEQUENCE</scope>
    <source>
        <strain evidence="11">CGMCC 4.7308</strain>
    </source>
</reference>
<sequence length="465" mass="49509">MTDPQTEQLVRHDPTDVDLARGDDVGYAGPEDQPEHGAVEVLGLDVAAIRADFPILSRTVRDGRPLVYLDSGATSQRPVPVIDAEQEYVTGHHAAVHRGAHQLAEEATDFYEGARARVAEFIGAGRPEEVVFTKNATEALNLVAYSLGNASVQGGRGVHGSRFAVGPGDEILVTEMEHHANLVPWQELCRRTGATLRWFGVTDDFRLDLSGIHELVTPRTKVVAFTHQSNVLGTINPVPLLVEAAHRVGALTVLDACQSVPHAAVDVVALGVDFLAFSGHKMLGPSGVGVLYGRHELLEQMPPFLTGGSMIEQVFMDHSTYAAPPARFEAGVPMTSQAVGLGAAVDYLETVGMKAVADHEAELTGLALQGLSSLRGVRIIGPADTTDRGGAVSFVVDGVHAHDVGQILDDEGVAVRVGHHCAWPLHRRFGIAATVRASFALYNTPAEVDALVAAVAQAQRFFEVA</sequence>
<evidence type="ECO:0000256" key="1">
    <source>
        <dbReference type="ARBA" id="ARBA00001933"/>
    </source>
</evidence>
<dbReference type="InterPro" id="IPR015421">
    <property type="entry name" value="PyrdxlP-dep_Trfase_major"/>
</dbReference>
<evidence type="ECO:0000256" key="6">
    <source>
        <dbReference type="ARBA" id="ARBA00050776"/>
    </source>
</evidence>
<evidence type="ECO:0000256" key="3">
    <source>
        <dbReference type="ARBA" id="ARBA00012239"/>
    </source>
</evidence>
<gene>
    <name evidence="11" type="primary">sufS</name>
    <name evidence="11" type="ORF">GCM10011594_12170</name>
</gene>
<dbReference type="NCBIfam" id="TIGR01979">
    <property type="entry name" value="sufS"/>
    <property type="match status" value="1"/>
</dbReference>
<comment type="caution">
    <text evidence="11">The sequence shown here is derived from an EMBL/GenBank/DDBJ whole genome shotgun (WGS) entry which is preliminary data.</text>
</comment>
<dbReference type="InterPro" id="IPR020578">
    <property type="entry name" value="Aminotrans_V_PyrdxlP_BS"/>
</dbReference>
<evidence type="ECO:0000313" key="11">
    <source>
        <dbReference type="EMBL" id="GGL93890.1"/>
    </source>
</evidence>
<evidence type="ECO:0000256" key="5">
    <source>
        <dbReference type="ARBA" id="ARBA00022898"/>
    </source>
</evidence>
<comment type="catalytic activity">
    <reaction evidence="6 8">
        <text>(sulfur carrier)-H + L-cysteine = (sulfur carrier)-SH + L-alanine</text>
        <dbReference type="Rhea" id="RHEA:43892"/>
        <dbReference type="Rhea" id="RHEA-COMP:14737"/>
        <dbReference type="Rhea" id="RHEA-COMP:14739"/>
        <dbReference type="ChEBI" id="CHEBI:29917"/>
        <dbReference type="ChEBI" id="CHEBI:35235"/>
        <dbReference type="ChEBI" id="CHEBI:57972"/>
        <dbReference type="ChEBI" id="CHEBI:64428"/>
        <dbReference type="EC" id="2.8.1.7"/>
    </reaction>
</comment>
<evidence type="ECO:0000256" key="7">
    <source>
        <dbReference type="RuleBase" id="RU004504"/>
    </source>
</evidence>
<evidence type="ECO:0000313" key="12">
    <source>
        <dbReference type="Proteomes" id="UP000655208"/>
    </source>
</evidence>
<dbReference type="PROSITE" id="PS00595">
    <property type="entry name" value="AA_TRANSFER_CLASS_5"/>
    <property type="match status" value="1"/>
</dbReference>
<feature type="region of interest" description="Disordered" evidence="9">
    <location>
        <begin position="1"/>
        <end position="35"/>
    </location>
</feature>
<dbReference type="AlphaFoldDB" id="A0A917WCC3"/>
<protein>
    <recommendedName>
        <fullName evidence="3 8">Cysteine desulfurase</fullName>
        <ecNumber evidence="3 8">2.8.1.7</ecNumber>
    </recommendedName>
</protein>
<dbReference type="GO" id="GO:0031071">
    <property type="term" value="F:cysteine desulfurase activity"/>
    <property type="evidence" value="ECO:0007669"/>
    <property type="project" value="UniProtKB-UniRule"/>
</dbReference>
<name>A0A917WCC3_9ACTN</name>
<dbReference type="SUPFAM" id="SSF53383">
    <property type="entry name" value="PLP-dependent transferases"/>
    <property type="match status" value="1"/>
</dbReference>
<evidence type="ECO:0000256" key="2">
    <source>
        <dbReference type="ARBA" id="ARBA00010447"/>
    </source>
</evidence>
<dbReference type="Proteomes" id="UP000655208">
    <property type="component" value="Unassembled WGS sequence"/>
</dbReference>
<dbReference type="EC" id="2.8.1.7" evidence="3 8"/>
<dbReference type="InterPro" id="IPR000192">
    <property type="entry name" value="Aminotrans_V_dom"/>
</dbReference>
<feature type="compositionally biased region" description="Basic and acidic residues" evidence="9">
    <location>
        <begin position="9"/>
        <end position="24"/>
    </location>
</feature>
<comment type="cofactor">
    <cofactor evidence="1 7">
        <name>pyridoxal 5'-phosphate</name>
        <dbReference type="ChEBI" id="CHEBI:597326"/>
    </cofactor>
</comment>
<dbReference type="InterPro" id="IPR015424">
    <property type="entry name" value="PyrdxlP-dep_Trfase"/>
</dbReference>
<dbReference type="Gene3D" id="3.90.1150.10">
    <property type="entry name" value="Aspartate Aminotransferase, domain 1"/>
    <property type="match status" value="1"/>
</dbReference>
<feature type="domain" description="Aminotransferase class V" evidence="10">
    <location>
        <begin position="67"/>
        <end position="451"/>
    </location>
</feature>
<dbReference type="InterPro" id="IPR010970">
    <property type="entry name" value="Cys_dSase_SufS"/>
</dbReference>
<keyword evidence="12" id="KW-1185">Reference proteome</keyword>
<organism evidence="11 12">
    <name type="scientific">Nakamurella endophytica</name>
    <dbReference type="NCBI Taxonomy" id="1748367"/>
    <lineage>
        <taxon>Bacteria</taxon>
        <taxon>Bacillati</taxon>
        <taxon>Actinomycetota</taxon>
        <taxon>Actinomycetes</taxon>
        <taxon>Nakamurellales</taxon>
        <taxon>Nakamurellaceae</taxon>
        <taxon>Nakamurella</taxon>
    </lineage>
</organism>
<dbReference type="InterPro" id="IPR015422">
    <property type="entry name" value="PyrdxlP-dep_Trfase_small"/>
</dbReference>
<dbReference type="Pfam" id="PF00266">
    <property type="entry name" value="Aminotran_5"/>
    <property type="match status" value="1"/>
</dbReference>
<evidence type="ECO:0000256" key="9">
    <source>
        <dbReference type="SAM" id="MobiDB-lite"/>
    </source>
</evidence>
<comment type="function">
    <text evidence="8">Catalyzes the removal of elemental sulfur and selenium atoms from L-cysteine, L-cystine, L-selenocysteine, and L-selenocystine to produce L-alanine.</text>
</comment>
<keyword evidence="4 8" id="KW-0808">Transferase</keyword>
<dbReference type="PANTHER" id="PTHR43586:SF8">
    <property type="entry name" value="CYSTEINE DESULFURASE 1, CHLOROPLASTIC"/>
    <property type="match status" value="1"/>
</dbReference>
<dbReference type="Gene3D" id="3.40.640.10">
    <property type="entry name" value="Type I PLP-dependent aspartate aminotransferase-like (Major domain)"/>
    <property type="match status" value="1"/>
</dbReference>
<dbReference type="GO" id="GO:0030170">
    <property type="term" value="F:pyridoxal phosphate binding"/>
    <property type="evidence" value="ECO:0007669"/>
    <property type="project" value="UniProtKB-UniRule"/>
</dbReference>
<reference evidence="11" key="1">
    <citation type="journal article" date="2014" name="Int. J. Syst. Evol. Microbiol.">
        <title>Complete genome sequence of Corynebacterium casei LMG S-19264T (=DSM 44701T), isolated from a smear-ripened cheese.</title>
        <authorList>
            <consortium name="US DOE Joint Genome Institute (JGI-PGF)"/>
            <person name="Walter F."/>
            <person name="Albersmeier A."/>
            <person name="Kalinowski J."/>
            <person name="Ruckert C."/>
        </authorList>
    </citation>
    <scope>NUCLEOTIDE SEQUENCE</scope>
    <source>
        <strain evidence="11">CGMCC 4.7308</strain>
    </source>
</reference>
<evidence type="ECO:0000256" key="8">
    <source>
        <dbReference type="RuleBase" id="RU004506"/>
    </source>
</evidence>
<evidence type="ECO:0000259" key="10">
    <source>
        <dbReference type="Pfam" id="PF00266"/>
    </source>
</evidence>
<comment type="similarity">
    <text evidence="2 8">Belongs to the class-V pyridoxal-phosphate-dependent aminotransferase family. Csd subfamily.</text>
</comment>
<evidence type="ECO:0000256" key="4">
    <source>
        <dbReference type="ARBA" id="ARBA00022679"/>
    </source>
</evidence>
<accession>A0A917WCC3</accession>